<evidence type="ECO:0000313" key="2">
    <source>
        <dbReference type="Proteomes" id="UP000297245"/>
    </source>
</evidence>
<evidence type="ECO:0000313" key="1">
    <source>
        <dbReference type="EMBL" id="THU85451.1"/>
    </source>
</evidence>
<dbReference type="Proteomes" id="UP000297245">
    <property type="component" value="Unassembled WGS sequence"/>
</dbReference>
<dbReference type="EMBL" id="ML179545">
    <property type="protein sequence ID" value="THU85451.1"/>
    <property type="molecule type" value="Genomic_DNA"/>
</dbReference>
<protein>
    <submittedName>
        <fullName evidence="1">Uncharacterized protein</fullName>
    </submittedName>
</protein>
<sequence length="223" mass="25253">MERTSGMISISNTSFTSWIEDDNNIGRVHRCKDPGILAVGKRKSRIMAVHQQMENNTTMTREKSKGKGCPDWDHTGDPEEFWQDRLFEDHRSPGSKVFKPSNCSPKTPINIDVGIMSMIVSDVYQQSGKSAETFFEPISMAVLSAKELSKLQQTCKVRDAAKRETRLSKLQQTCKVRDAAKRETRRDVTVKTSTNMQSERCGKARDADLSLCRISHFACLLKF</sequence>
<reference evidence="1 2" key="1">
    <citation type="journal article" date="2019" name="Nat. Ecol. Evol.">
        <title>Megaphylogeny resolves global patterns of mushroom evolution.</title>
        <authorList>
            <person name="Varga T."/>
            <person name="Krizsan K."/>
            <person name="Foldi C."/>
            <person name="Dima B."/>
            <person name="Sanchez-Garcia M."/>
            <person name="Sanchez-Ramirez S."/>
            <person name="Szollosi G.J."/>
            <person name="Szarkandi J.G."/>
            <person name="Papp V."/>
            <person name="Albert L."/>
            <person name="Andreopoulos W."/>
            <person name="Angelini C."/>
            <person name="Antonin V."/>
            <person name="Barry K.W."/>
            <person name="Bougher N.L."/>
            <person name="Buchanan P."/>
            <person name="Buyck B."/>
            <person name="Bense V."/>
            <person name="Catcheside P."/>
            <person name="Chovatia M."/>
            <person name="Cooper J."/>
            <person name="Damon W."/>
            <person name="Desjardin D."/>
            <person name="Finy P."/>
            <person name="Geml J."/>
            <person name="Haridas S."/>
            <person name="Hughes K."/>
            <person name="Justo A."/>
            <person name="Karasinski D."/>
            <person name="Kautmanova I."/>
            <person name="Kiss B."/>
            <person name="Kocsube S."/>
            <person name="Kotiranta H."/>
            <person name="LaButti K.M."/>
            <person name="Lechner B.E."/>
            <person name="Liimatainen K."/>
            <person name="Lipzen A."/>
            <person name="Lukacs Z."/>
            <person name="Mihaltcheva S."/>
            <person name="Morgado L.N."/>
            <person name="Niskanen T."/>
            <person name="Noordeloos M.E."/>
            <person name="Ohm R.A."/>
            <person name="Ortiz-Santana B."/>
            <person name="Ovrebo C."/>
            <person name="Racz N."/>
            <person name="Riley R."/>
            <person name="Savchenko A."/>
            <person name="Shiryaev A."/>
            <person name="Soop K."/>
            <person name="Spirin V."/>
            <person name="Szebenyi C."/>
            <person name="Tomsovsky M."/>
            <person name="Tulloss R.E."/>
            <person name="Uehling J."/>
            <person name="Grigoriev I.V."/>
            <person name="Vagvolgyi C."/>
            <person name="Papp T."/>
            <person name="Martin F.M."/>
            <person name="Miettinen O."/>
            <person name="Hibbett D.S."/>
            <person name="Nagy L.G."/>
        </authorList>
    </citation>
    <scope>NUCLEOTIDE SEQUENCE [LARGE SCALE GENOMIC DNA]</scope>
    <source>
        <strain evidence="1 2">CBS 962.96</strain>
    </source>
</reference>
<accession>A0A4S8LA43</accession>
<dbReference type="AlphaFoldDB" id="A0A4S8LA43"/>
<name>A0A4S8LA43_DENBC</name>
<gene>
    <name evidence="1" type="ORF">K435DRAFT_805862</name>
</gene>
<keyword evidence="2" id="KW-1185">Reference proteome</keyword>
<proteinExistence type="predicted"/>
<organism evidence="1 2">
    <name type="scientific">Dendrothele bispora (strain CBS 962.96)</name>
    <dbReference type="NCBI Taxonomy" id="1314807"/>
    <lineage>
        <taxon>Eukaryota</taxon>
        <taxon>Fungi</taxon>
        <taxon>Dikarya</taxon>
        <taxon>Basidiomycota</taxon>
        <taxon>Agaricomycotina</taxon>
        <taxon>Agaricomycetes</taxon>
        <taxon>Agaricomycetidae</taxon>
        <taxon>Agaricales</taxon>
        <taxon>Agaricales incertae sedis</taxon>
        <taxon>Dendrothele</taxon>
    </lineage>
</organism>